<comment type="caution">
    <text evidence="2">The sequence shown here is derived from an EMBL/GenBank/DDBJ whole genome shotgun (WGS) entry which is preliminary data.</text>
</comment>
<organism evidence="2 3">
    <name type="scientific">Riccia fluitans</name>
    <dbReference type="NCBI Taxonomy" id="41844"/>
    <lineage>
        <taxon>Eukaryota</taxon>
        <taxon>Viridiplantae</taxon>
        <taxon>Streptophyta</taxon>
        <taxon>Embryophyta</taxon>
        <taxon>Marchantiophyta</taxon>
        <taxon>Marchantiopsida</taxon>
        <taxon>Marchantiidae</taxon>
        <taxon>Marchantiales</taxon>
        <taxon>Ricciaceae</taxon>
        <taxon>Riccia</taxon>
    </lineage>
</organism>
<accession>A0ABD1YGZ9</accession>
<gene>
    <name evidence="2" type="ORF">R1flu_014747</name>
</gene>
<dbReference type="EMBL" id="JBHFFA010000004">
    <property type="protein sequence ID" value="KAL2630061.1"/>
    <property type="molecule type" value="Genomic_DNA"/>
</dbReference>
<reference evidence="2 3" key="1">
    <citation type="submission" date="2024-09" db="EMBL/GenBank/DDBJ databases">
        <title>Chromosome-scale assembly of Riccia fluitans.</title>
        <authorList>
            <person name="Paukszto L."/>
            <person name="Sawicki J."/>
            <person name="Karawczyk K."/>
            <person name="Piernik-Szablinska J."/>
            <person name="Szczecinska M."/>
            <person name="Mazdziarz M."/>
        </authorList>
    </citation>
    <scope>NUCLEOTIDE SEQUENCE [LARGE SCALE GENOMIC DNA]</scope>
    <source>
        <strain evidence="2">Rf_01</strain>
        <tissue evidence="2">Aerial parts of the thallus</tissue>
    </source>
</reference>
<sequence length="88" mass="9783">MERRESSSCPKQQQPKKKGLAHISPDSQEAEDVRARLMTIAEASPPLGQLKETITPKDETPGVEPEDEEDVRGRLVSISYVNVQPVEN</sequence>
<feature type="region of interest" description="Disordered" evidence="1">
    <location>
        <begin position="1"/>
        <end position="72"/>
    </location>
</feature>
<evidence type="ECO:0000313" key="2">
    <source>
        <dbReference type="EMBL" id="KAL2630061.1"/>
    </source>
</evidence>
<keyword evidence="3" id="KW-1185">Reference proteome</keyword>
<proteinExistence type="predicted"/>
<name>A0ABD1YGZ9_9MARC</name>
<dbReference type="AlphaFoldDB" id="A0ABD1YGZ9"/>
<evidence type="ECO:0000256" key="1">
    <source>
        <dbReference type="SAM" id="MobiDB-lite"/>
    </source>
</evidence>
<protein>
    <submittedName>
        <fullName evidence="2">Uncharacterized protein</fullName>
    </submittedName>
</protein>
<evidence type="ECO:0000313" key="3">
    <source>
        <dbReference type="Proteomes" id="UP001605036"/>
    </source>
</evidence>
<dbReference type="Proteomes" id="UP001605036">
    <property type="component" value="Unassembled WGS sequence"/>
</dbReference>